<dbReference type="PANTHER" id="PTHR31623:SF17">
    <property type="entry name" value="F21J9.9"/>
    <property type="match status" value="1"/>
</dbReference>
<keyword evidence="2" id="KW-0808">Transferase</keyword>
<organism evidence="4 5">
    <name type="scientific">Stephania japonica</name>
    <dbReference type="NCBI Taxonomy" id="461633"/>
    <lineage>
        <taxon>Eukaryota</taxon>
        <taxon>Viridiplantae</taxon>
        <taxon>Streptophyta</taxon>
        <taxon>Embryophyta</taxon>
        <taxon>Tracheophyta</taxon>
        <taxon>Spermatophyta</taxon>
        <taxon>Magnoliopsida</taxon>
        <taxon>Ranunculales</taxon>
        <taxon>Menispermaceae</taxon>
        <taxon>Menispermoideae</taxon>
        <taxon>Cissampelideae</taxon>
        <taxon>Stephania</taxon>
    </lineage>
</organism>
<protein>
    <submittedName>
        <fullName evidence="4">Uncharacterized protein</fullName>
    </submittedName>
</protein>
<keyword evidence="3" id="KW-0012">Acyltransferase</keyword>
<dbReference type="InterPro" id="IPR023213">
    <property type="entry name" value="CAT-like_dom_sf"/>
</dbReference>
<evidence type="ECO:0000256" key="3">
    <source>
        <dbReference type="ARBA" id="ARBA00023315"/>
    </source>
</evidence>
<dbReference type="Gene3D" id="3.30.559.10">
    <property type="entry name" value="Chloramphenicol acetyltransferase-like domain"/>
    <property type="match status" value="2"/>
</dbReference>
<evidence type="ECO:0000256" key="1">
    <source>
        <dbReference type="ARBA" id="ARBA00009861"/>
    </source>
</evidence>
<accession>A0AAP0KRC9</accession>
<dbReference type="AlphaFoldDB" id="A0AAP0KRC9"/>
<dbReference type="GO" id="GO:0016746">
    <property type="term" value="F:acyltransferase activity"/>
    <property type="evidence" value="ECO:0007669"/>
    <property type="project" value="UniProtKB-KW"/>
</dbReference>
<dbReference type="Proteomes" id="UP001417504">
    <property type="component" value="Unassembled WGS sequence"/>
</dbReference>
<sequence length="233" mass="26506">MDTLEIESLLLLVQVNQFQCGGIAIGVCGWHKIVDFSPLVTVVNGWSCGARGDSEVVAPHFALSTLLPWRVIPCDDYDHHNDQQFHTTEEQINTTDSWKDEVVVTKREELLHCRNIALIGNMISIESALFLAIESDYEYCCLVSKMRGAIRGIDGEYVKKLESGDEWHLNHLKAKFEKAGEMGSEQINFIIRCRIGLYDPNFGWGKACLGRESSTSDPQDFFNIDGYKKWRWN</sequence>
<name>A0AAP0KRC9_9MAGN</name>
<evidence type="ECO:0000313" key="4">
    <source>
        <dbReference type="EMBL" id="KAK9156212.1"/>
    </source>
</evidence>
<dbReference type="PANTHER" id="PTHR31623">
    <property type="entry name" value="F21J9.9"/>
    <property type="match status" value="1"/>
</dbReference>
<evidence type="ECO:0000256" key="2">
    <source>
        <dbReference type="ARBA" id="ARBA00022679"/>
    </source>
</evidence>
<dbReference type="EMBL" id="JBBNAE010000001">
    <property type="protein sequence ID" value="KAK9156212.1"/>
    <property type="molecule type" value="Genomic_DNA"/>
</dbReference>
<reference evidence="4 5" key="1">
    <citation type="submission" date="2024-01" db="EMBL/GenBank/DDBJ databases">
        <title>Genome assemblies of Stephania.</title>
        <authorList>
            <person name="Yang L."/>
        </authorList>
    </citation>
    <scope>NUCLEOTIDE SEQUENCE [LARGE SCALE GENOMIC DNA]</scope>
    <source>
        <strain evidence="4">QJT</strain>
        <tissue evidence="4">Leaf</tissue>
    </source>
</reference>
<proteinExistence type="inferred from homology"/>
<gene>
    <name evidence="4" type="ORF">Sjap_003692</name>
</gene>
<dbReference type="Pfam" id="PF02458">
    <property type="entry name" value="Transferase"/>
    <property type="match status" value="1"/>
</dbReference>
<comment type="similarity">
    <text evidence="1">Belongs to the plant acyltransferase family.</text>
</comment>
<keyword evidence="5" id="KW-1185">Reference proteome</keyword>
<evidence type="ECO:0000313" key="5">
    <source>
        <dbReference type="Proteomes" id="UP001417504"/>
    </source>
</evidence>
<comment type="caution">
    <text evidence="4">The sequence shown here is derived from an EMBL/GenBank/DDBJ whole genome shotgun (WGS) entry which is preliminary data.</text>
</comment>